<gene>
    <name evidence="2" type="ORF">BCY91_13420</name>
</gene>
<feature type="transmembrane region" description="Helical" evidence="1">
    <location>
        <begin position="31"/>
        <end position="48"/>
    </location>
</feature>
<reference evidence="2 3" key="1">
    <citation type="submission" date="2016-07" db="EMBL/GenBank/DDBJ databases">
        <title>Genome of Pelobium manganitolerans.</title>
        <authorList>
            <person name="Wu S."/>
            <person name="Wang G."/>
        </authorList>
    </citation>
    <scope>NUCLEOTIDE SEQUENCE [LARGE SCALE GENOMIC DNA]</scope>
    <source>
        <strain evidence="2 3">YS-25</strain>
    </source>
</reference>
<dbReference type="EMBL" id="MBTA01000002">
    <property type="protein sequence ID" value="RKD19590.1"/>
    <property type="molecule type" value="Genomic_DNA"/>
</dbReference>
<protein>
    <submittedName>
        <fullName evidence="2">Uncharacterized protein</fullName>
    </submittedName>
</protein>
<keyword evidence="1" id="KW-1133">Transmembrane helix</keyword>
<dbReference type="AlphaFoldDB" id="A0A419SAY4"/>
<feature type="transmembrane region" description="Helical" evidence="1">
    <location>
        <begin position="60"/>
        <end position="79"/>
    </location>
</feature>
<keyword evidence="1" id="KW-0812">Transmembrane</keyword>
<keyword evidence="3" id="KW-1185">Reference proteome</keyword>
<accession>A0A419SAY4</accession>
<evidence type="ECO:0000313" key="3">
    <source>
        <dbReference type="Proteomes" id="UP000283433"/>
    </source>
</evidence>
<evidence type="ECO:0000256" key="1">
    <source>
        <dbReference type="SAM" id="Phobius"/>
    </source>
</evidence>
<sequence length="197" mass="23144">MVKSPPSPSRETLVARLLDKKEQTTTMNRKLIFTFIGLTFLVTALFLGTPFEFLNAQTDMIATFAIMTLFSILFILLFRQIRRLEHRKTKYITMVLLISLAIPYLYIGVLTTLSMVSEHRPMWQDIKIYTNYKDEKIISQRIEVSGSLYEYRDRKIIADFGNFRISFNYNSENLNGIWKEHNIKKNTTVTVIFDNHK</sequence>
<comment type="caution">
    <text evidence="2">The sequence shown here is derived from an EMBL/GenBank/DDBJ whole genome shotgun (WGS) entry which is preliminary data.</text>
</comment>
<feature type="transmembrane region" description="Helical" evidence="1">
    <location>
        <begin position="91"/>
        <end position="116"/>
    </location>
</feature>
<dbReference type="Proteomes" id="UP000283433">
    <property type="component" value="Unassembled WGS sequence"/>
</dbReference>
<keyword evidence="1" id="KW-0472">Membrane</keyword>
<evidence type="ECO:0000313" key="2">
    <source>
        <dbReference type="EMBL" id="RKD19590.1"/>
    </source>
</evidence>
<organism evidence="2 3">
    <name type="scientific">Pelobium manganitolerans</name>
    <dbReference type="NCBI Taxonomy" id="1842495"/>
    <lineage>
        <taxon>Bacteria</taxon>
        <taxon>Pseudomonadati</taxon>
        <taxon>Bacteroidota</taxon>
        <taxon>Sphingobacteriia</taxon>
        <taxon>Sphingobacteriales</taxon>
        <taxon>Sphingobacteriaceae</taxon>
        <taxon>Pelobium</taxon>
    </lineage>
</organism>
<proteinExistence type="predicted"/>
<name>A0A419SAY4_9SPHI</name>